<keyword evidence="2" id="KW-1185">Reference proteome</keyword>
<sequence length="46" mass="4952">MENGVIESSLVFGLENGVLQPRANAMPSAEKFSRTGYDVAALLDPR</sequence>
<dbReference type="Proteomes" id="UP001239267">
    <property type="component" value="Unassembled WGS sequence"/>
</dbReference>
<dbReference type="AlphaFoldDB" id="A0AAJ1SQT8"/>
<proteinExistence type="predicted"/>
<dbReference type="EMBL" id="JAUSTB010000002">
    <property type="protein sequence ID" value="MDQ0144976.1"/>
    <property type="molecule type" value="Genomic_DNA"/>
</dbReference>
<evidence type="ECO:0000313" key="1">
    <source>
        <dbReference type="EMBL" id="MDQ0144976.1"/>
    </source>
</evidence>
<organism evidence="1 2">
    <name type="scientific">Pseudarthrobacter niigatensis</name>
    <dbReference type="NCBI Taxonomy" id="369935"/>
    <lineage>
        <taxon>Bacteria</taxon>
        <taxon>Bacillati</taxon>
        <taxon>Actinomycetota</taxon>
        <taxon>Actinomycetes</taxon>
        <taxon>Micrococcales</taxon>
        <taxon>Micrococcaceae</taxon>
        <taxon>Pseudarthrobacter</taxon>
    </lineage>
</organism>
<accession>A0AAJ1SQT8</accession>
<gene>
    <name evidence="1" type="ORF">J2T23_000859</name>
</gene>
<reference evidence="1 2" key="1">
    <citation type="submission" date="2023-07" db="EMBL/GenBank/DDBJ databases">
        <title>Sorghum-associated microbial communities from plants grown in Nebraska, USA.</title>
        <authorList>
            <person name="Schachtman D."/>
        </authorList>
    </citation>
    <scope>NUCLEOTIDE SEQUENCE [LARGE SCALE GENOMIC DNA]</scope>
    <source>
        <strain evidence="1 2">DS1001</strain>
    </source>
</reference>
<comment type="caution">
    <text evidence="1">The sequence shown here is derived from an EMBL/GenBank/DDBJ whole genome shotgun (WGS) entry which is preliminary data.</text>
</comment>
<protein>
    <submittedName>
        <fullName evidence="1">Uncharacterized protein</fullName>
    </submittedName>
</protein>
<evidence type="ECO:0000313" key="2">
    <source>
        <dbReference type="Proteomes" id="UP001239267"/>
    </source>
</evidence>
<name>A0AAJ1SQT8_9MICC</name>